<proteinExistence type="predicted"/>
<keyword evidence="3" id="KW-1185">Reference proteome</keyword>
<dbReference type="RefSeq" id="WP_091340330.1">
    <property type="nucleotide sequence ID" value="NZ_FNRM01000002.1"/>
</dbReference>
<reference evidence="2 3" key="1">
    <citation type="submission" date="2016-10" db="EMBL/GenBank/DDBJ databases">
        <authorList>
            <person name="de Groot N.N."/>
        </authorList>
    </citation>
    <scope>NUCLEOTIDE SEQUENCE [LARGE SCALE GENOMIC DNA]</scope>
    <source>
        <strain evidence="2 3">CGMCC 1.3430</strain>
    </source>
</reference>
<dbReference type="AlphaFoldDB" id="A0A1H3ZLR1"/>
<organism evidence="2 3">
    <name type="scientific">Alkalimonas amylolytica</name>
    <dbReference type="NCBI Taxonomy" id="152573"/>
    <lineage>
        <taxon>Bacteria</taxon>
        <taxon>Pseudomonadati</taxon>
        <taxon>Pseudomonadota</taxon>
        <taxon>Gammaproteobacteria</taxon>
        <taxon>Alkalimonas</taxon>
    </lineage>
</organism>
<evidence type="ECO:0000313" key="2">
    <source>
        <dbReference type="EMBL" id="SEA24620.1"/>
    </source>
</evidence>
<evidence type="ECO:0008006" key="4">
    <source>
        <dbReference type="Google" id="ProtNLM"/>
    </source>
</evidence>
<dbReference type="EMBL" id="FNRM01000002">
    <property type="protein sequence ID" value="SEA24620.1"/>
    <property type="molecule type" value="Genomic_DNA"/>
</dbReference>
<feature type="region of interest" description="Disordered" evidence="1">
    <location>
        <begin position="30"/>
        <end position="67"/>
    </location>
</feature>
<name>A0A1H3ZLR1_ALKAM</name>
<evidence type="ECO:0000313" key="3">
    <source>
        <dbReference type="Proteomes" id="UP000198773"/>
    </source>
</evidence>
<sequence length="239" mass="26633">MRHTFYLLTVMLLVAGCNTEPVPERAVAVQPGQPQGDAASIDSEYPSAWHDSHERAQGDPDSQCHPALEPLRQTLPAANQMEGQPLKRQTCGVNLVTKVYGPLDDSATGATIFYSIHSYTRQYADLTGFTHQDAEAFLAQQRQGWLVFLENLREKIRWAQEPDIYTEAQLARLPQELLWQDSMPAVLDNGTGIWALTIWLTADIAANVSVHDETNPDPTAEEALQRLTPLANALNFQRL</sequence>
<evidence type="ECO:0000256" key="1">
    <source>
        <dbReference type="SAM" id="MobiDB-lite"/>
    </source>
</evidence>
<dbReference type="PROSITE" id="PS51257">
    <property type="entry name" value="PROKAR_LIPOPROTEIN"/>
    <property type="match status" value="1"/>
</dbReference>
<protein>
    <recommendedName>
        <fullName evidence="4">Lipoprotein</fullName>
    </recommendedName>
</protein>
<gene>
    <name evidence="2" type="ORF">SAMN04488051_102246</name>
</gene>
<dbReference type="Proteomes" id="UP000198773">
    <property type="component" value="Unassembled WGS sequence"/>
</dbReference>
<accession>A0A1H3ZLR1</accession>